<dbReference type="EnsemblPlants" id="KEH38898">
    <property type="protein sequence ID" value="KEH38898"/>
    <property type="gene ID" value="MTR_2g084470"/>
</dbReference>
<evidence type="ECO:0000313" key="2">
    <source>
        <dbReference type="EnsemblPlants" id="KEH38898"/>
    </source>
</evidence>
<reference evidence="2" key="3">
    <citation type="submission" date="2015-04" db="UniProtKB">
        <authorList>
            <consortium name="EnsemblPlants"/>
        </authorList>
    </citation>
    <scope>IDENTIFICATION</scope>
    <source>
        <strain evidence="2">cv. Jemalong A17</strain>
    </source>
</reference>
<reference evidence="1 3" key="2">
    <citation type="journal article" date="2014" name="BMC Genomics">
        <title>An improved genome release (version Mt4.0) for the model legume Medicago truncatula.</title>
        <authorList>
            <person name="Tang H."/>
            <person name="Krishnakumar V."/>
            <person name="Bidwell S."/>
            <person name="Rosen B."/>
            <person name="Chan A."/>
            <person name="Zhou S."/>
            <person name="Gentzbittel L."/>
            <person name="Childs K.L."/>
            <person name="Yandell M."/>
            <person name="Gundlach H."/>
            <person name="Mayer K.F."/>
            <person name="Schwartz D.C."/>
            <person name="Town C.D."/>
        </authorList>
    </citation>
    <scope>GENOME REANNOTATION</scope>
    <source>
        <strain evidence="1">A17</strain>
        <strain evidence="2 3">cv. Jemalong A17</strain>
    </source>
</reference>
<evidence type="ECO:0000313" key="3">
    <source>
        <dbReference type="Proteomes" id="UP000002051"/>
    </source>
</evidence>
<accession>A0A072VBX9</accession>
<protein>
    <submittedName>
        <fullName evidence="1 2">Uncharacterized protein</fullName>
    </submittedName>
</protein>
<dbReference type="EMBL" id="CM001218">
    <property type="protein sequence ID" value="KEH38898.1"/>
    <property type="molecule type" value="Genomic_DNA"/>
</dbReference>
<proteinExistence type="predicted"/>
<dbReference type="Proteomes" id="UP000002051">
    <property type="component" value="Chromosome 2"/>
</dbReference>
<dbReference type="AlphaFoldDB" id="A0A072VBX9"/>
<evidence type="ECO:0000313" key="1">
    <source>
        <dbReference type="EMBL" id="KEH38898.1"/>
    </source>
</evidence>
<gene>
    <name evidence="1" type="ordered locus">MTR_2g084470</name>
</gene>
<organism evidence="1 3">
    <name type="scientific">Medicago truncatula</name>
    <name type="common">Barrel medic</name>
    <name type="synonym">Medicago tribuloides</name>
    <dbReference type="NCBI Taxonomy" id="3880"/>
    <lineage>
        <taxon>Eukaryota</taxon>
        <taxon>Viridiplantae</taxon>
        <taxon>Streptophyta</taxon>
        <taxon>Embryophyta</taxon>
        <taxon>Tracheophyta</taxon>
        <taxon>Spermatophyta</taxon>
        <taxon>Magnoliopsida</taxon>
        <taxon>eudicotyledons</taxon>
        <taxon>Gunneridae</taxon>
        <taxon>Pentapetalae</taxon>
        <taxon>rosids</taxon>
        <taxon>fabids</taxon>
        <taxon>Fabales</taxon>
        <taxon>Fabaceae</taxon>
        <taxon>Papilionoideae</taxon>
        <taxon>50 kb inversion clade</taxon>
        <taxon>NPAAA clade</taxon>
        <taxon>Hologalegina</taxon>
        <taxon>IRL clade</taxon>
        <taxon>Trifolieae</taxon>
        <taxon>Medicago</taxon>
    </lineage>
</organism>
<name>A0A072VBX9_MEDTR</name>
<sequence length="94" mass="10893">MEFCPRHLRLKKFRLIEVISMLASFPTNVHKLLPDKDIPSYGRFSEKGSKTCKIRKLTSFPTNVHKLLPDKDIPSYGRFSEKGSKTSKIQKLTR</sequence>
<keyword evidence="3" id="KW-1185">Reference proteome</keyword>
<reference evidence="1 3" key="1">
    <citation type="journal article" date="2011" name="Nature">
        <title>The Medicago genome provides insight into the evolution of rhizobial symbioses.</title>
        <authorList>
            <person name="Young N.D."/>
            <person name="Debelle F."/>
            <person name="Oldroyd G.E."/>
            <person name="Geurts R."/>
            <person name="Cannon S.B."/>
            <person name="Udvardi M.K."/>
            <person name="Benedito V.A."/>
            <person name="Mayer K.F."/>
            <person name="Gouzy J."/>
            <person name="Schoof H."/>
            <person name="Van de Peer Y."/>
            <person name="Proost S."/>
            <person name="Cook D.R."/>
            <person name="Meyers B.C."/>
            <person name="Spannagl M."/>
            <person name="Cheung F."/>
            <person name="De Mita S."/>
            <person name="Krishnakumar V."/>
            <person name="Gundlach H."/>
            <person name="Zhou S."/>
            <person name="Mudge J."/>
            <person name="Bharti A.K."/>
            <person name="Murray J.D."/>
            <person name="Naoumkina M.A."/>
            <person name="Rosen B."/>
            <person name="Silverstein K.A."/>
            <person name="Tang H."/>
            <person name="Rombauts S."/>
            <person name="Zhao P.X."/>
            <person name="Zhou P."/>
            <person name="Barbe V."/>
            <person name="Bardou P."/>
            <person name="Bechner M."/>
            <person name="Bellec A."/>
            <person name="Berger A."/>
            <person name="Berges H."/>
            <person name="Bidwell S."/>
            <person name="Bisseling T."/>
            <person name="Choisne N."/>
            <person name="Couloux A."/>
            <person name="Denny R."/>
            <person name="Deshpande S."/>
            <person name="Dai X."/>
            <person name="Doyle J.J."/>
            <person name="Dudez A.M."/>
            <person name="Farmer A.D."/>
            <person name="Fouteau S."/>
            <person name="Franken C."/>
            <person name="Gibelin C."/>
            <person name="Gish J."/>
            <person name="Goldstein S."/>
            <person name="Gonzalez A.J."/>
            <person name="Green P.J."/>
            <person name="Hallab A."/>
            <person name="Hartog M."/>
            <person name="Hua A."/>
            <person name="Humphray S.J."/>
            <person name="Jeong D.H."/>
            <person name="Jing Y."/>
            <person name="Jocker A."/>
            <person name="Kenton S.M."/>
            <person name="Kim D.J."/>
            <person name="Klee K."/>
            <person name="Lai H."/>
            <person name="Lang C."/>
            <person name="Lin S."/>
            <person name="Macmil S.L."/>
            <person name="Magdelenat G."/>
            <person name="Matthews L."/>
            <person name="McCorrison J."/>
            <person name="Monaghan E.L."/>
            <person name="Mun J.H."/>
            <person name="Najar F.Z."/>
            <person name="Nicholson C."/>
            <person name="Noirot C."/>
            <person name="O'Bleness M."/>
            <person name="Paule C.R."/>
            <person name="Poulain J."/>
            <person name="Prion F."/>
            <person name="Qin B."/>
            <person name="Qu C."/>
            <person name="Retzel E.F."/>
            <person name="Riddle C."/>
            <person name="Sallet E."/>
            <person name="Samain S."/>
            <person name="Samson N."/>
            <person name="Sanders I."/>
            <person name="Saurat O."/>
            <person name="Scarpelli C."/>
            <person name="Schiex T."/>
            <person name="Segurens B."/>
            <person name="Severin A.J."/>
            <person name="Sherrier D.J."/>
            <person name="Shi R."/>
            <person name="Sims S."/>
            <person name="Singer S.R."/>
            <person name="Sinharoy S."/>
            <person name="Sterck L."/>
            <person name="Viollet A."/>
            <person name="Wang B.B."/>
            <person name="Wang K."/>
            <person name="Wang M."/>
            <person name="Wang X."/>
            <person name="Warfsmann J."/>
            <person name="Weissenbach J."/>
            <person name="White D.D."/>
            <person name="White J.D."/>
            <person name="Wiley G.B."/>
            <person name="Wincker P."/>
            <person name="Xing Y."/>
            <person name="Yang L."/>
            <person name="Yao Z."/>
            <person name="Ying F."/>
            <person name="Zhai J."/>
            <person name="Zhou L."/>
            <person name="Zuber A."/>
            <person name="Denarie J."/>
            <person name="Dixon R.A."/>
            <person name="May G.D."/>
            <person name="Schwartz D.C."/>
            <person name="Rogers J."/>
            <person name="Quetier F."/>
            <person name="Town C.D."/>
            <person name="Roe B.A."/>
        </authorList>
    </citation>
    <scope>NUCLEOTIDE SEQUENCE [LARGE SCALE GENOMIC DNA]</scope>
    <source>
        <strain evidence="1">A17</strain>
        <strain evidence="2 3">cv. Jemalong A17</strain>
    </source>
</reference>
<dbReference type="HOGENOM" id="CLU_2389500_0_0_1"/>